<dbReference type="SUPFAM" id="SSF52540">
    <property type="entry name" value="P-loop containing nucleoside triphosphate hydrolases"/>
    <property type="match status" value="1"/>
</dbReference>
<dbReference type="Gene3D" id="3.40.50.300">
    <property type="entry name" value="P-loop containing nucleotide triphosphate hydrolases"/>
    <property type="match status" value="1"/>
</dbReference>
<dbReference type="Pfam" id="PF24883">
    <property type="entry name" value="NPHP3_N"/>
    <property type="match status" value="1"/>
</dbReference>
<evidence type="ECO:0000259" key="4">
    <source>
        <dbReference type="Pfam" id="PF24883"/>
    </source>
</evidence>
<feature type="compositionally biased region" description="Basic and acidic residues" evidence="2">
    <location>
        <begin position="893"/>
        <end position="908"/>
    </location>
</feature>
<evidence type="ECO:0000256" key="2">
    <source>
        <dbReference type="SAM" id="MobiDB-lite"/>
    </source>
</evidence>
<keyword evidence="1" id="KW-0677">Repeat</keyword>
<keyword evidence="3" id="KW-0472">Membrane</keyword>
<evidence type="ECO:0000256" key="1">
    <source>
        <dbReference type="ARBA" id="ARBA00022737"/>
    </source>
</evidence>
<accession>A0A4Z0Z7Y9</accession>
<evidence type="ECO:0000313" key="5">
    <source>
        <dbReference type="EMBL" id="TGJ87890.1"/>
    </source>
</evidence>
<organism evidence="5 6">
    <name type="scientific">Xylaria hypoxylon</name>
    <dbReference type="NCBI Taxonomy" id="37992"/>
    <lineage>
        <taxon>Eukaryota</taxon>
        <taxon>Fungi</taxon>
        <taxon>Dikarya</taxon>
        <taxon>Ascomycota</taxon>
        <taxon>Pezizomycotina</taxon>
        <taxon>Sordariomycetes</taxon>
        <taxon>Xylariomycetidae</taxon>
        <taxon>Xylariales</taxon>
        <taxon>Xylariaceae</taxon>
        <taxon>Xylaria</taxon>
    </lineage>
</organism>
<dbReference type="EMBL" id="SKBN01000008">
    <property type="protein sequence ID" value="TGJ87890.1"/>
    <property type="molecule type" value="Genomic_DNA"/>
</dbReference>
<dbReference type="Proteomes" id="UP000297716">
    <property type="component" value="Unassembled WGS sequence"/>
</dbReference>
<gene>
    <name evidence="5" type="ORF">E0Z10_g860</name>
</gene>
<sequence length="973" mass="110044">MEAFAALSVASNIIDLVGKAVKGVATVIEVYKSVDGISSNNEIINREADSLKDIVANLQDCQSQAPYNTADQEMREISTTLISKCAELQSVLNRCRSSQKRGLWSAGNASFKMWRRKTKIEQLQNEMVSSQDQLFRWIAASARKLISTGVYKTLKRLEDISQTNCEIQTTVDKVDARLDAWFNVASGSMANTSGNGAYACLEEIRQVVTDRVILQLLDFPTLKSRFEDVLTEEEGTFEWIFTQPDVVLEKEPELATTFPDWLESGDGIFHICGKPGSGKSTLMKYICRNPTTAELLANWSGNDELLTAKFFFWRVGVIQEQKNMRGLIRGLLHQILCKVPKLSNHIFSRETREKLVDGLQKHSGAELESDEIMAAFSRLVEISTELVEKLCQWTTNSNGHVKICVSSRIEEPFMGMLDKSKRFTLHNLTEGDIKIFIEQSLESHSRFQKRQQKNPQECQELLDNVRQSADGVFLWVALVLKDIEHGLDDDVPIQRLRKIVSEKPRDLDALLEQIMGTINTSSRHGVEVLLSAVLRATGTLLSREDRGLEYVYFDEGCTEDLNISALSSLFVLRAADTGLSMREDLNMDEFDLKKEEWFQDGMADDEIIKAASNTVRTRCKGLVDIIDVRGGKFVKFMHRSIPEFLHTYFSRASPFKLHHDHQSTVVMSWAFLVDLKWNETKYQRLSLPSVSRLVTEDISHSTNLFRIDALVCRLRQMKLGDEWEDLFRILFDIGQALPIARNHWGFVDRCAATGLHEFIDWLFRKTDMLADDFSRALVIFYALQQADPANPFLVAILESAFAHGVDARMAIPPGMFGYLDGQLLWHCALILLKIGKDEDDYKLDAPKGGYSGAMAQAWSQSSVLDWKPHNESRLLELLNDDAEDSMHGVQEPPKTEQDSSEIGHDHSKDLPASKEALASLEYPEPEASANENDGVTRPNQSSRGWAMHMPIRLHIQVVIISMLGIIITYFIQL</sequence>
<keyword evidence="3" id="KW-0812">Transmembrane</keyword>
<dbReference type="InterPro" id="IPR027417">
    <property type="entry name" value="P-loop_NTPase"/>
</dbReference>
<dbReference type="AlphaFoldDB" id="A0A4Z0Z7Y9"/>
<feature type="region of interest" description="Disordered" evidence="2">
    <location>
        <begin position="884"/>
        <end position="908"/>
    </location>
</feature>
<dbReference type="PANTHER" id="PTHR10039">
    <property type="entry name" value="AMELOGENIN"/>
    <property type="match status" value="1"/>
</dbReference>
<feature type="domain" description="Nephrocystin 3-like N-terminal" evidence="4">
    <location>
        <begin position="257"/>
        <end position="408"/>
    </location>
</feature>
<evidence type="ECO:0000313" key="6">
    <source>
        <dbReference type="Proteomes" id="UP000297716"/>
    </source>
</evidence>
<dbReference type="InterPro" id="IPR056884">
    <property type="entry name" value="NPHP3-like_N"/>
</dbReference>
<keyword evidence="6" id="KW-1185">Reference proteome</keyword>
<comment type="caution">
    <text evidence="5">The sequence shown here is derived from an EMBL/GenBank/DDBJ whole genome shotgun (WGS) entry which is preliminary data.</text>
</comment>
<feature type="transmembrane region" description="Helical" evidence="3">
    <location>
        <begin position="953"/>
        <end position="971"/>
    </location>
</feature>
<name>A0A4Z0Z7Y9_9PEZI</name>
<proteinExistence type="predicted"/>
<protein>
    <recommendedName>
        <fullName evidence="4">Nephrocystin 3-like N-terminal domain-containing protein</fullName>
    </recommendedName>
</protein>
<reference evidence="5 6" key="1">
    <citation type="submission" date="2019-03" db="EMBL/GenBank/DDBJ databases">
        <title>Draft genome sequence of Xylaria hypoxylon DSM 108379, a ubiquitous saprotrophic-parasitic fungi on hardwood.</title>
        <authorList>
            <person name="Buettner E."/>
            <person name="Leonhardt S."/>
            <person name="Gebauer A.M."/>
            <person name="Liers C."/>
            <person name="Hofrichter M."/>
            <person name="Kellner H."/>
        </authorList>
    </citation>
    <scope>NUCLEOTIDE SEQUENCE [LARGE SCALE GENOMIC DNA]</scope>
    <source>
        <strain evidence="5 6">DSM 108379</strain>
    </source>
</reference>
<dbReference type="OrthoDB" id="443402at2759"/>
<dbReference type="PANTHER" id="PTHR10039:SF5">
    <property type="entry name" value="NACHT DOMAIN-CONTAINING PROTEIN"/>
    <property type="match status" value="1"/>
</dbReference>
<evidence type="ECO:0000256" key="3">
    <source>
        <dbReference type="SAM" id="Phobius"/>
    </source>
</evidence>
<keyword evidence="3" id="KW-1133">Transmembrane helix</keyword>